<feature type="modified residue" description="4-aspartylphosphate" evidence="3">
    <location>
        <position position="35"/>
    </location>
</feature>
<gene>
    <name evidence="7" type="ORF">HD596_008444</name>
</gene>
<feature type="domain" description="HTH luxR-type" evidence="5">
    <location>
        <begin position="120"/>
        <end position="185"/>
    </location>
</feature>
<dbReference type="GO" id="GO:0006355">
    <property type="term" value="P:regulation of DNA-templated transcription"/>
    <property type="evidence" value="ECO:0007669"/>
    <property type="project" value="InterPro"/>
</dbReference>
<dbReference type="SMART" id="SM00421">
    <property type="entry name" value="HTH_LUXR"/>
    <property type="match status" value="1"/>
</dbReference>
<dbReference type="Pfam" id="PF00196">
    <property type="entry name" value="GerE"/>
    <property type="match status" value="1"/>
</dbReference>
<dbReference type="InterPro" id="IPR000792">
    <property type="entry name" value="Tscrpt_reg_LuxR_C"/>
</dbReference>
<evidence type="ECO:0000256" key="2">
    <source>
        <dbReference type="ARBA" id="ARBA00023125"/>
    </source>
</evidence>
<evidence type="ECO:0000256" key="1">
    <source>
        <dbReference type="ARBA" id="ARBA00022553"/>
    </source>
</evidence>
<evidence type="ECO:0000256" key="4">
    <source>
        <dbReference type="SAM" id="MobiDB-lite"/>
    </source>
</evidence>
<name>A0A7W9GDI5_9ACTN</name>
<sequence>MLDDEPDIHVVAEAADGADLLSATAQVRPHVVLLDVEMPGHVPSYAIPRLLRVRPQPKLIVVSMHDDPRLVQEMIKLGVRGYLHKAVARHDLLMAIRSVHRSRHGVTVLLSKALSWNMPPDSPTGVLTEREQEVLSLVALALSNRQIAAQLSITEGTVKRHLRNVFGKLGAVSRIDAVNKASKLPIALSGSTPLLPSPGETLSEPPPIQPASGETPSDAAPPSRATAWTQSHDRRSHASAPPPRARPAPDAYDFLRHADCAGRGLPRRPDRR</sequence>
<dbReference type="EMBL" id="JACHMB010000001">
    <property type="protein sequence ID" value="MBB5781688.1"/>
    <property type="molecule type" value="Genomic_DNA"/>
</dbReference>
<dbReference type="GO" id="GO:0003677">
    <property type="term" value="F:DNA binding"/>
    <property type="evidence" value="ECO:0007669"/>
    <property type="project" value="UniProtKB-KW"/>
</dbReference>
<dbReference type="Pfam" id="PF00072">
    <property type="entry name" value="Response_reg"/>
    <property type="match status" value="1"/>
</dbReference>
<dbReference type="InterPro" id="IPR011006">
    <property type="entry name" value="CheY-like_superfamily"/>
</dbReference>
<keyword evidence="8" id="KW-1185">Reference proteome</keyword>
<dbReference type="Gene3D" id="3.40.50.2300">
    <property type="match status" value="1"/>
</dbReference>
<dbReference type="SMART" id="SM00448">
    <property type="entry name" value="REC"/>
    <property type="match status" value="1"/>
</dbReference>
<dbReference type="AlphaFoldDB" id="A0A7W9GDI5"/>
<reference evidence="7 8" key="1">
    <citation type="submission" date="2020-08" db="EMBL/GenBank/DDBJ databases">
        <title>Sequencing the genomes of 1000 actinobacteria strains.</title>
        <authorList>
            <person name="Klenk H.-P."/>
        </authorList>
    </citation>
    <scope>NUCLEOTIDE SEQUENCE [LARGE SCALE GENOMIC DNA]</scope>
    <source>
        <strain evidence="7 8">DSM 45507</strain>
    </source>
</reference>
<comment type="caution">
    <text evidence="7">The sequence shown here is derived from an EMBL/GenBank/DDBJ whole genome shotgun (WGS) entry which is preliminary data.</text>
</comment>
<dbReference type="InterPro" id="IPR001789">
    <property type="entry name" value="Sig_transdc_resp-reg_receiver"/>
</dbReference>
<keyword evidence="1 3" id="KW-0597">Phosphoprotein</keyword>
<organism evidence="7 8">
    <name type="scientific">Nonomuraea jabiensis</name>
    <dbReference type="NCBI Taxonomy" id="882448"/>
    <lineage>
        <taxon>Bacteria</taxon>
        <taxon>Bacillati</taxon>
        <taxon>Actinomycetota</taxon>
        <taxon>Actinomycetes</taxon>
        <taxon>Streptosporangiales</taxon>
        <taxon>Streptosporangiaceae</taxon>
        <taxon>Nonomuraea</taxon>
    </lineage>
</organism>
<evidence type="ECO:0000259" key="6">
    <source>
        <dbReference type="PROSITE" id="PS50110"/>
    </source>
</evidence>
<dbReference type="InterPro" id="IPR039420">
    <property type="entry name" value="WalR-like"/>
</dbReference>
<evidence type="ECO:0000259" key="5">
    <source>
        <dbReference type="PROSITE" id="PS50043"/>
    </source>
</evidence>
<protein>
    <submittedName>
        <fullName evidence="7">DNA-binding NarL/FixJ family response regulator</fullName>
    </submittedName>
</protein>
<dbReference type="CDD" id="cd17535">
    <property type="entry name" value="REC_NarL-like"/>
    <property type="match status" value="1"/>
</dbReference>
<proteinExistence type="predicted"/>
<evidence type="ECO:0000256" key="3">
    <source>
        <dbReference type="PROSITE-ProRule" id="PRU00169"/>
    </source>
</evidence>
<dbReference type="PROSITE" id="PS50043">
    <property type="entry name" value="HTH_LUXR_2"/>
    <property type="match status" value="1"/>
</dbReference>
<dbReference type="GO" id="GO:0000160">
    <property type="term" value="P:phosphorelay signal transduction system"/>
    <property type="evidence" value="ECO:0007669"/>
    <property type="project" value="InterPro"/>
</dbReference>
<dbReference type="PRINTS" id="PR00038">
    <property type="entry name" value="HTHLUXR"/>
</dbReference>
<accession>A0A7W9GDI5</accession>
<evidence type="ECO:0000313" key="7">
    <source>
        <dbReference type="EMBL" id="MBB5781688.1"/>
    </source>
</evidence>
<dbReference type="CDD" id="cd06170">
    <property type="entry name" value="LuxR_C_like"/>
    <property type="match status" value="1"/>
</dbReference>
<dbReference type="PROSITE" id="PS50110">
    <property type="entry name" value="RESPONSE_REGULATORY"/>
    <property type="match status" value="1"/>
</dbReference>
<keyword evidence="2 7" id="KW-0238">DNA-binding</keyword>
<dbReference type="SUPFAM" id="SSF46894">
    <property type="entry name" value="C-terminal effector domain of the bipartite response regulators"/>
    <property type="match status" value="1"/>
</dbReference>
<dbReference type="SUPFAM" id="SSF52172">
    <property type="entry name" value="CheY-like"/>
    <property type="match status" value="1"/>
</dbReference>
<dbReference type="PANTHER" id="PTHR43214">
    <property type="entry name" value="TWO-COMPONENT RESPONSE REGULATOR"/>
    <property type="match status" value="1"/>
</dbReference>
<feature type="domain" description="Response regulatory" evidence="6">
    <location>
        <begin position="1"/>
        <end position="100"/>
    </location>
</feature>
<evidence type="ECO:0000313" key="8">
    <source>
        <dbReference type="Proteomes" id="UP000579153"/>
    </source>
</evidence>
<dbReference type="PANTHER" id="PTHR43214:SF37">
    <property type="entry name" value="TRANSCRIPTIONAL REGULATORY PROTEIN YDFI"/>
    <property type="match status" value="1"/>
</dbReference>
<dbReference type="Proteomes" id="UP000579153">
    <property type="component" value="Unassembled WGS sequence"/>
</dbReference>
<dbReference type="InterPro" id="IPR058245">
    <property type="entry name" value="NreC/VraR/RcsB-like_REC"/>
</dbReference>
<dbReference type="InterPro" id="IPR016032">
    <property type="entry name" value="Sig_transdc_resp-reg_C-effctor"/>
</dbReference>
<feature type="region of interest" description="Disordered" evidence="4">
    <location>
        <begin position="188"/>
        <end position="272"/>
    </location>
</feature>